<dbReference type="Proteomes" id="UP000289340">
    <property type="component" value="Chromosome 15"/>
</dbReference>
<keyword evidence="3" id="KW-0676">Redox-active center</keyword>
<sequence>MEATEQNNSKVVLIDCLQSWEFHVNQAYNQNTPVVVHFTASWCMPSVAMTPVFEELASSYPEVLFLTVDVDEVKEVATKMDVKAMPTFLLLKDGAAVDKVVGANPEEIKKRIDGVAESTRVSLA</sequence>
<dbReference type="AlphaFoldDB" id="A0A445GQ28"/>
<dbReference type="FunFam" id="3.40.30.10:FF:000245">
    <property type="entry name" value="Thioredoxin"/>
    <property type="match status" value="1"/>
</dbReference>
<gene>
    <name evidence="6" type="ORF">D0Y65_040126</name>
</gene>
<proteinExistence type="predicted"/>
<keyword evidence="7" id="KW-1185">Reference proteome</keyword>
<name>A0A445GQ28_GLYSO</name>
<dbReference type="EMBL" id="QZWG01000015">
    <property type="protein sequence ID" value="RZB63363.1"/>
    <property type="molecule type" value="Genomic_DNA"/>
</dbReference>
<keyword evidence="2" id="KW-1015">Disulfide bond</keyword>
<evidence type="ECO:0000259" key="4">
    <source>
        <dbReference type="PROSITE" id="PS51352"/>
    </source>
</evidence>
<dbReference type="EMBL" id="QZWG01000015">
    <property type="protein sequence ID" value="RZB63364.1"/>
    <property type="molecule type" value="Genomic_DNA"/>
</dbReference>
<evidence type="ECO:0000313" key="5">
    <source>
        <dbReference type="EMBL" id="RZB63363.1"/>
    </source>
</evidence>
<protein>
    <submittedName>
        <fullName evidence="5">Thioredoxin-like protein CXXS1 isoform A</fullName>
    </submittedName>
    <submittedName>
        <fullName evidence="6">Thioredoxin-like protein CXXS1 isoform B</fullName>
    </submittedName>
</protein>
<dbReference type="Pfam" id="PF00085">
    <property type="entry name" value="Thioredoxin"/>
    <property type="match status" value="1"/>
</dbReference>
<organism evidence="6 7">
    <name type="scientific">Glycine soja</name>
    <name type="common">Wild soybean</name>
    <dbReference type="NCBI Taxonomy" id="3848"/>
    <lineage>
        <taxon>Eukaryota</taxon>
        <taxon>Viridiplantae</taxon>
        <taxon>Streptophyta</taxon>
        <taxon>Embryophyta</taxon>
        <taxon>Tracheophyta</taxon>
        <taxon>Spermatophyta</taxon>
        <taxon>Magnoliopsida</taxon>
        <taxon>eudicotyledons</taxon>
        <taxon>Gunneridae</taxon>
        <taxon>Pentapetalae</taxon>
        <taxon>rosids</taxon>
        <taxon>fabids</taxon>
        <taxon>Fabales</taxon>
        <taxon>Fabaceae</taxon>
        <taxon>Papilionoideae</taxon>
        <taxon>50 kb inversion clade</taxon>
        <taxon>NPAAA clade</taxon>
        <taxon>indigoferoid/millettioid clade</taxon>
        <taxon>Phaseoleae</taxon>
        <taxon>Glycine</taxon>
        <taxon>Glycine subgen. Soja</taxon>
    </lineage>
</organism>
<dbReference type="PROSITE" id="PS51352">
    <property type="entry name" value="THIOREDOXIN_2"/>
    <property type="match status" value="1"/>
</dbReference>
<dbReference type="InterPro" id="IPR013766">
    <property type="entry name" value="Thioredoxin_domain"/>
</dbReference>
<feature type="domain" description="Thioredoxin" evidence="4">
    <location>
        <begin position="1"/>
        <end position="117"/>
    </location>
</feature>
<accession>A0A445GQ28</accession>
<dbReference type="InterPro" id="IPR036249">
    <property type="entry name" value="Thioredoxin-like_sf"/>
</dbReference>
<evidence type="ECO:0000256" key="2">
    <source>
        <dbReference type="ARBA" id="ARBA00023157"/>
    </source>
</evidence>
<dbReference type="PANTHER" id="PTHR10438">
    <property type="entry name" value="THIOREDOXIN"/>
    <property type="match status" value="1"/>
</dbReference>
<keyword evidence="1" id="KW-0813">Transport</keyword>
<keyword evidence="1" id="KW-0249">Electron transport</keyword>
<comment type="caution">
    <text evidence="6">The sequence shown here is derived from an EMBL/GenBank/DDBJ whole genome shotgun (WGS) entry which is preliminary data.</text>
</comment>
<dbReference type="Gene3D" id="3.40.30.10">
    <property type="entry name" value="Glutaredoxin"/>
    <property type="match status" value="1"/>
</dbReference>
<dbReference type="PANTHER" id="PTHR10438:SF433">
    <property type="entry name" value="THIOREDOXIN-LIKE PROTEIN CXXS1"/>
    <property type="match status" value="1"/>
</dbReference>
<dbReference type="CDD" id="cd02947">
    <property type="entry name" value="TRX_family"/>
    <property type="match status" value="1"/>
</dbReference>
<dbReference type="Gramene" id="XM_028349196.1">
    <property type="protein sequence ID" value="XP_028204997.1"/>
    <property type="gene ID" value="LOC114388618"/>
</dbReference>
<dbReference type="GO" id="GO:0015035">
    <property type="term" value="F:protein-disulfide reductase activity"/>
    <property type="evidence" value="ECO:0007669"/>
    <property type="project" value="InterPro"/>
</dbReference>
<evidence type="ECO:0000256" key="3">
    <source>
        <dbReference type="ARBA" id="ARBA00023284"/>
    </source>
</evidence>
<dbReference type="SUPFAM" id="SSF52833">
    <property type="entry name" value="Thioredoxin-like"/>
    <property type="match status" value="1"/>
</dbReference>
<evidence type="ECO:0000313" key="7">
    <source>
        <dbReference type="Proteomes" id="UP000289340"/>
    </source>
</evidence>
<reference evidence="6 7" key="1">
    <citation type="submission" date="2018-09" db="EMBL/GenBank/DDBJ databases">
        <title>A high-quality reference genome of wild soybean provides a powerful tool to mine soybean genomes.</title>
        <authorList>
            <person name="Xie M."/>
            <person name="Chung C.Y.L."/>
            <person name="Li M.-W."/>
            <person name="Wong F.-L."/>
            <person name="Chan T.-F."/>
            <person name="Lam H.-M."/>
        </authorList>
    </citation>
    <scope>NUCLEOTIDE SEQUENCE [LARGE SCALE GENOMIC DNA]</scope>
    <source>
        <strain evidence="7">cv. W05</strain>
        <tissue evidence="6">Hypocotyl of etiolated seedlings</tissue>
    </source>
</reference>
<dbReference type="InterPro" id="IPR050620">
    <property type="entry name" value="Thioredoxin_H-type-like"/>
</dbReference>
<evidence type="ECO:0000256" key="1">
    <source>
        <dbReference type="ARBA" id="ARBA00022982"/>
    </source>
</evidence>
<evidence type="ECO:0000313" key="6">
    <source>
        <dbReference type="EMBL" id="RZB63364.1"/>
    </source>
</evidence>